<sequence>MRSVQEHSPFCHHHGSRPSHVLPGMDRGFSWSPDRGKSNAFSSLRVPVCRRAPTGGIRGGNTDDNGRLFYAVYSKCGALPCPPYEDGKTLSCSVCMM</sequence>
<feature type="region of interest" description="Disordered" evidence="1">
    <location>
        <begin position="1"/>
        <end position="24"/>
    </location>
</feature>
<protein>
    <submittedName>
        <fullName evidence="2">Uncharacterized protein</fullName>
    </submittedName>
</protein>
<reference evidence="2 3" key="1">
    <citation type="journal article" date="2017" name="Nat. Ecol. Evol.">
        <title>Scallop genome provides insights into evolution of bilaterian karyotype and development.</title>
        <authorList>
            <person name="Wang S."/>
            <person name="Zhang J."/>
            <person name="Jiao W."/>
            <person name="Li J."/>
            <person name="Xun X."/>
            <person name="Sun Y."/>
            <person name="Guo X."/>
            <person name="Huan P."/>
            <person name="Dong B."/>
            <person name="Zhang L."/>
            <person name="Hu X."/>
            <person name="Sun X."/>
            <person name="Wang J."/>
            <person name="Zhao C."/>
            <person name="Wang Y."/>
            <person name="Wang D."/>
            <person name="Huang X."/>
            <person name="Wang R."/>
            <person name="Lv J."/>
            <person name="Li Y."/>
            <person name="Zhang Z."/>
            <person name="Liu B."/>
            <person name="Lu W."/>
            <person name="Hui Y."/>
            <person name="Liang J."/>
            <person name="Zhou Z."/>
            <person name="Hou R."/>
            <person name="Li X."/>
            <person name="Liu Y."/>
            <person name="Li H."/>
            <person name="Ning X."/>
            <person name="Lin Y."/>
            <person name="Zhao L."/>
            <person name="Xing Q."/>
            <person name="Dou J."/>
            <person name="Li Y."/>
            <person name="Mao J."/>
            <person name="Guo H."/>
            <person name="Dou H."/>
            <person name="Li T."/>
            <person name="Mu C."/>
            <person name="Jiang W."/>
            <person name="Fu Q."/>
            <person name="Fu X."/>
            <person name="Miao Y."/>
            <person name="Liu J."/>
            <person name="Yu Q."/>
            <person name="Li R."/>
            <person name="Liao H."/>
            <person name="Li X."/>
            <person name="Kong Y."/>
            <person name="Jiang Z."/>
            <person name="Chourrout D."/>
            <person name="Li R."/>
            <person name="Bao Z."/>
        </authorList>
    </citation>
    <scope>NUCLEOTIDE SEQUENCE [LARGE SCALE GENOMIC DNA]</scope>
    <source>
        <strain evidence="2 3">PY_sf001</strain>
    </source>
</reference>
<keyword evidence="3" id="KW-1185">Reference proteome</keyword>
<gene>
    <name evidence="2" type="ORF">KP79_PYT14487</name>
</gene>
<name>A0A210QHF5_MIZYE</name>
<comment type="caution">
    <text evidence="2">The sequence shown here is derived from an EMBL/GenBank/DDBJ whole genome shotgun (WGS) entry which is preliminary data.</text>
</comment>
<dbReference type="EMBL" id="NEDP02003643">
    <property type="protein sequence ID" value="OWF48208.1"/>
    <property type="molecule type" value="Genomic_DNA"/>
</dbReference>
<proteinExistence type="predicted"/>
<organism evidence="2 3">
    <name type="scientific">Mizuhopecten yessoensis</name>
    <name type="common">Japanese scallop</name>
    <name type="synonym">Patinopecten yessoensis</name>
    <dbReference type="NCBI Taxonomy" id="6573"/>
    <lineage>
        <taxon>Eukaryota</taxon>
        <taxon>Metazoa</taxon>
        <taxon>Spiralia</taxon>
        <taxon>Lophotrochozoa</taxon>
        <taxon>Mollusca</taxon>
        <taxon>Bivalvia</taxon>
        <taxon>Autobranchia</taxon>
        <taxon>Pteriomorphia</taxon>
        <taxon>Pectinida</taxon>
        <taxon>Pectinoidea</taxon>
        <taxon>Pectinidae</taxon>
        <taxon>Mizuhopecten</taxon>
    </lineage>
</organism>
<accession>A0A210QHF5</accession>
<dbReference type="AlphaFoldDB" id="A0A210QHF5"/>
<evidence type="ECO:0000313" key="2">
    <source>
        <dbReference type="EMBL" id="OWF48208.1"/>
    </source>
</evidence>
<evidence type="ECO:0000256" key="1">
    <source>
        <dbReference type="SAM" id="MobiDB-lite"/>
    </source>
</evidence>
<evidence type="ECO:0000313" key="3">
    <source>
        <dbReference type="Proteomes" id="UP000242188"/>
    </source>
</evidence>
<dbReference type="OrthoDB" id="6179493at2759"/>
<dbReference type="Proteomes" id="UP000242188">
    <property type="component" value="Unassembled WGS sequence"/>
</dbReference>